<sequence>MFETLPLQVKDEERNALTKIRRARFGSAHILSTIKANDASLQGLMSGRAKWMVSTASAGCPPWLVLLPHHRI</sequence>
<keyword evidence="2" id="KW-1185">Reference proteome</keyword>
<evidence type="ECO:0000313" key="2">
    <source>
        <dbReference type="Proteomes" id="UP001487740"/>
    </source>
</evidence>
<name>A0AAW0T6H0_SCYPA</name>
<reference evidence="1 2" key="1">
    <citation type="submission" date="2023-03" db="EMBL/GenBank/DDBJ databases">
        <title>High-quality genome of Scylla paramamosain provides insights in environmental adaptation.</title>
        <authorList>
            <person name="Zhang L."/>
        </authorList>
    </citation>
    <scope>NUCLEOTIDE SEQUENCE [LARGE SCALE GENOMIC DNA]</scope>
    <source>
        <strain evidence="1">LZ_2023a</strain>
        <tissue evidence="1">Muscle</tissue>
    </source>
</reference>
<dbReference type="AlphaFoldDB" id="A0AAW0T6H0"/>
<dbReference type="Proteomes" id="UP001487740">
    <property type="component" value="Unassembled WGS sequence"/>
</dbReference>
<protein>
    <submittedName>
        <fullName evidence="1">Uncharacterized protein</fullName>
    </submittedName>
</protein>
<comment type="caution">
    <text evidence="1">The sequence shown here is derived from an EMBL/GenBank/DDBJ whole genome shotgun (WGS) entry which is preliminary data.</text>
</comment>
<evidence type="ECO:0000313" key="1">
    <source>
        <dbReference type="EMBL" id="KAK8383039.1"/>
    </source>
</evidence>
<proteinExistence type="predicted"/>
<dbReference type="EMBL" id="JARAKH010000038">
    <property type="protein sequence ID" value="KAK8383039.1"/>
    <property type="molecule type" value="Genomic_DNA"/>
</dbReference>
<accession>A0AAW0T6H0</accession>
<gene>
    <name evidence="1" type="ORF">O3P69_011511</name>
</gene>
<organism evidence="1 2">
    <name type="scientific">Scylla paramamosain</name>
    <name type="common">Mud crab</name>
    <dbReference type="NCBI Taxonomy" id="85552"/>
    <lineage>
        <taxon>Eukaryota</taxon>
        <taxon>Metazoa</taxon>
        <taxon>Ecdysozoa</taxon>
        <taxon>Arthropoda</taxon>
        <taxon>Crustacea</taxon>
        <taxon>Multicrustacea</taxon>
        <taxon>Malacostraca</taxon>
        <taxon>Eumalacostraca</taxon>
        <taxon>Eucarida</taxon>
        <taxon>Decapoda</taxon>
        <taxon>Pleocyemata</taxon>
        <taxon>Brachyura</taxon>
        <taxon>Eubrachyura</taxon>
        <taxon>Portunoidea</taxon>
        <taxon>Portunidae</taxon>
        <taxon>Portuninae</taxon>
        <taxon>Scylla</taxon>
    </lineage>
</organism>